<feature type="region of interest" description="Disordered" evidence="1">
    <location>
        <begin position="1"/>
        <end position="45"/>
    </location>
</feature>
<accession>A0AAE0G1D6</accession>
<gene>
    <name evidence="2" type="ORF">CYMTET_22385</name>
</gene>
<feature type="region of interest" description="Disordered" evidence="1">
    <location>
        <begin position="222"/>
        <end position="242"/>
    </location>
</feature>
<evidence type="ECO:0000313" key="3">
    <source>
        <dbReference type="Proteomes" id="UP001190700"/>
    </source>
</evidence>
<comment type="caution">
    <text evidence="2">The sequence shown here is derived from an EMBL/GenBank/DDBJ whole genome shotgun (WGS) entry which is preliminary data.</text>
</comment>
<protein>
    <submittedName>
        <fullName evidence="2">Uncharacterized protein</fullName>
    </submittedName>
</protein>
<reference evidence="2 3" key="1">
    <citation type="journal article" date="2015" name="Genome Biol. Evol.">
        <title>Comparative Genomics of a Bacterivorous Green Alga Reveals Evolutionary Causalities and Consequences of Phago-Mixotrophic Mode of Nutrition.</title>
        <authorList>
            <person name="Burns J.A."/>
            <person name="Paasch A."/>
            <person name="Narechania A."/>
            <person name="Kim E."/>
        </authorList>
    </citation>
    <scope>NUCLEOTIDE SEQUENCE [LARGE SCALE GENOMIC DNA]</scope>
    <source>
        <strain evidence="2 3">PLY_AMNH</strain>
    </source>
</reference>
<keyword evidence="3" id="KW-1185">Reference proteome</keyword>
<dbReference type="Proteomes" id="UP001190700">
    <property type="component" value="Unassembled WGS sequence"/>
</dbReference>
<feature type="region of interest" description="Disordered" evidence="1">
    <location>
        <begin position="137"/>
        <end position="174"/>
    </location>
</feature>
<name>A0AAE0G1D6_9CHLO</name>
<dbReference type="AlphaFoldDB" id="A0AAE0G1D6"/>
<dbReference type="EMBL" id="LGRX02011202">
    <property type="protein sequence ID" value="KAK3269151.1"/>
    <property type="molecule type" value="Genomic_DNA"/>
</dbReference>
<feature type="compositionally biased region" description="Acidic residues" evidence="1">
    <location>
        <begin position="31"/>
        <end position="41"/>
    </location>
</feature>
<evidence type="ECO:0000313" key="2">
    <source>
        <dbReference type="EMBL" id="KAK3269151.1"/>
    </source>
</evidence>
<proteinExistence type="predicted"/>
<evidence type="ECO:0000256" key="1">
    <source>
        <dbReference type="SAM" id="MobiDB-lite"/>
    </source>
</evidence>
<feature type="compositionally biased region" description="Basic and acidic residues" evidence="1">
    <location>
        <begin position="21"/>
        <end position="30"/>
    </location>
</feature>
<organism evidence="2 3">
    <name type="scientific">Cymbomonas tetramitiformis</name>
    <dbReference type="NCBI Taxonomy" id="36881"/>
    <lineage>
        <taxon>Eukaryota</taxon>
        <taxon>Viridiplantae</taxon>
        <taxon>Chlorophyta</taxon>
        <taxon>Pyramimonadophyceae</taxon>
        <taxon>Pyramimonadales</taxon>
        <taxon>Pyramimonadaceae</taxon>
        <taxon>Cymbomonas</taxon>
    </lineage>
</organism>
<sequence>MFGPVRPVRPNWTDSTDWTDWTDRLDRYESPSEDDGSDEELAGGVAERDEFTLGLHEVNHREAPGPSPAAATPSRVASAAAEEVIIDAFADELYTLSLKGCAAAHITQEKTEMIAAPAVALSSTQKMRGFPVKTPEEFDAEAQVPRAPAADELQRGGGTVPGLPTEEHQEGVSQDGCWDGEAGLYYSPPGYRDAGGAGRCWTQLPMPAALAAYRGDCESDTCEDEEDLESLVSGSDSDEEEIPLDEMPEDVVDQPKKRRTSITAAAAAVQGSRGVEDFSARGRVHAGNMGAQAYELLKERMLSGLTEEQITAMAQVQPVCKLLDDKLAQGMALVAAGGLLMLYKALLLDTGANCNTIPIRTVNQLGLTIFDAKTGARVARCDGSPAEFTKYCYVDVILAAGTSYMTLHRLHAFVTFTDDTTWDFLVGTGPLKNALKLTINLYRGVATSEAAVSLGMREKVTLPLIELTPPADVRCKRDEDPRVWLAMEISDDSAPHQQEIANAEAVGEDRLVLSGERCAFSQSHPELSQLLESFLAELRVKKFNREEQRMLDARCKSLVEAGALRPSSVVQAELTGRVRLHAEDIRFTAPESGTSVTRQLADLLQGQREANVATRGEWSTPEELVNTASGGSAEQRGRTVVQTDPGHSDLTQEQETTSDSEYLAASVQPWLGMAVNPWCGEAKDGSWTQQRLFVDRTGYARLCKLYSEPEELTLDPGCVRVTFARCGEERDVLETELLWPDFTLVDQKVNKETKVASDTWVTRARWKKDGDPVVPPDCRVHRDAGRHTMAAVQESLSAQQVYPTGAVTGTLMWDTEGTPVLRPQ</sequence>
<feature type="region of interest" description="Disordered" evidence="1">
    <location>
        <begin position="622"/>
        <end position="659"/>
    </location>
</feature>
<feature type="compositionally biased region" description="Polar residues" evidence="1">
    <location>
        <begin position="649"/>
        <end position="659"/>
    </location>
</feature>